<feature type="chain" id="PRO_5018552952" evidence="2">
    <location>
        <begin position="25"/>
        <end position="337"/>
    </location>
</feature>
<sequence>MKKTMKLIAIALLMTALTAGFAFARDQIRIVGSSTVFPFSSYVAEEFGATTKSPTPVVESVGSGGGHKLFAAGVGLDTADITNSSRRIKKSELEADLKAGITQVIEIKIGYDGIAIAHNKSGADFSLTLAQLALAVAEEVPVNGQLVKNPYKKWSDIDKSLPNADILVYGPPTSSGTRDAFEELVMEGATGKIKEYGKPYKKIRQDGVYVPSGENDNLIVQRLVKDKNAIGIFGYSFLQENADRIKGVAVNGVLPSPENVLNSSYPISRSLFFYVKGDHLGKVKGMEQYVDLFLSEKMIGEGGFLTEIGLIPLSKTEREKVRADWKARKALSLNDVK</sequence>
<evidence type="ECO:0000313" key="4">
    <source>
        <dbReference type="EMBL" id="QAR33702.1"/>
    </source>
</evidence>
<protein>
    <submittedName>
        <fullName evidence="4">PstS family phosphate ABC transporter substrate-binding protein</fullName>
    </submittedName>
</protein>
<keyword evidence="5" id="KW-1185">Reference proteome</keyword>
<organism evidence="4 5">
    <name type="scientific">Geovibrio thiophilus</name>
    <dbReference type="NCBI Taxonomy" id="139438"/>
    <lineage>
        <taxon>Bacteria</taxon>
        <taxon>Pseudomonadati</taxon>
        <taxon>Deferribacterota</taxon>
        <taxon>Deferribacteres</taxon>
        <taxon>Deferribacterales</taxon>
        <taxon>Geovibrionaceae</taxon>
        <taxon>Geovibrio</taxon>
    </lineage>
</organism>
<proteinExistence type="predicted"/>
<dbReference type="AlphaFoldDB" id="A0A3R5Y7P0"/>
<dbReference type="OrthoDB" id="9783488at2"/>
<dbReference type="PANTHER" id="PTHR30570">
    <property type="entry name" value="PERIPLASMIC PHOSPHATE BINDING COMPONENT OF PHOSPHATE ABC TRANSPORTER"/>
    <property type="match status" value="1"/>
</dbReference>
<evidence type="ECO:0000256" key="1">
    <source>
        <dbReference type="ARBA" id="ARBA00022729"/>
    </source>
</evidence>
<evidence type="ECO:0000259" key="3">
    <source>
        <dbReference type="Pfam" id="PF12849"/>
    </source>
</evidence>
<reference evidence="4 5" key="1">
    <citation type="submission" date="2019-01" db="EMBL/GenBank/DDBJ databases">
        <title>Geovibrio thiophilus DSM 11263, complete genome.</title>
        <authorList>
            <person name="Spring S."/>
            <person name="Bunk B."/>
            <person name="Sproer C."/>
        </authorList>
    </citation>
    <scope>NUCLEOTIDE SEQUENCE [LARGE SCALE GENOMIC DNA]</scope>
    <source>
        <strain evidence="4 5">DSM 11263</strain>
    </source>
</reference>
<name>A0A3R5Y7P0_9BACT</name>
<dbReference type="InterPro" id="IPR050811">
    <property type="entry name" value="Phosphate_ABC_transporter"/>
</dbReference>
<dbReference type="KEGG" id="gtl:EP073_09900"/>
<dbReference type="RefSeq" id="WP_128466988.1">
    <property type="nucleotide sequence ID" value="NZ_CP035108.1"/>
</dbReference>
<dbReference type="Gene3D" id="3.40.190.10">
    <property type="entry name" value="Periplasmic binding protein-like II"/>
    <property type="match status" value="2"/>
</dbReference>
<evidence type="ECO:0000313" key="5">
    <source>
        <dbReference type="Proteomes" id="UP000287502"/>
    </source>
</evidence>
<gene>
    <name evidence="4" type="ORF">EP073_09900</name>
</gene>
<accession>A0A3R5Y7P0</accession>
<feature type="domain" description="PBP" evidence="3">
    <location>
        <begin position="22"/>
        <end position="296"/>
    </location>
</feature>
<dbReference type="CDD" id="cd13654">
    <property type="entry name" value="PBP2_phosphate_like_2"/>
    <property type="match status" value="1"/>
</dbReference>
<feature type="signal peptide" evidence="2">
    <location>
        <begin position="1"/>
        <end position="24"/>
    </location>
</feature>
<dbReference type="SUPFAM" id="SSF53850">
    <property type="entry name" value="Periplasmic binding protein-like II"/>
    <property type="match status" value="1"/>
</dbReference>
<dbReference type="EMBL" id="CP035108">
    <property type="protein sequence ID" value="QAR33702.1"/>
    <property type="molecule type" value="Genomic_DNA"/>
</dbReference>
<dbReference type="PANTHER" id="PTHR30570:SF1">
    <property type="entry name" value="PHOSPHATE-BINDING PROTEIN PSTS"/>
    <property type="match status" value="1"/>
</dbReference>
<dbReference type="Proteomes" id="UP000287502">
    <property type="component" value="Chromosome"/>
</dbReference>
<evidence type="ECO:0000256" key="2">
    <source>
        <dbReference type="SAM" id="SignalP"/>
    </source>
</evidence>
<dbReference type="InterPro" id="IPR024370">
    <property type="entry name" value="PBP_domain"/>
</dbReference>
<dbReference type="Pfam" id="PF12849">
    <property type="entry name" value="PBP_like_2"/>
    <property type="match status" value="1"/>
</dbReference>
<keyword evidence="1 2" id="KW-0732">Signal</keyword>